<evidence type="ECO:0000259" key="10">
    <source>
        <dbReference type="PROSITE" id="PS51867"/>
    </source>
</evidence>
<evidence type="ECO:0000256" key="3">
    <source>
        <dbReference type="ARBA" id="ARBA00022723"/>
    </source>
</evidence>
<dbReference type="InterPro" id="IPR024964">
    <property type="entry name" value="CTLH/CRA"/>
</dbReference>
<dbReference type="GO" id="GO:0034657">
    <property type="term" value="C:GID complex"/>
    <property type="evidence" value="ECO:0007669"/>
    <property type="project" value="TreeGrafter"/>
</dbReference>
<dbReference type="SUPFAM" id="SSF57850">
    <property type="entry name" value="RING/U-box"/>
    <property type="match status" value="1"/>
</dbReference>
<accession>A0A1G4JW71</accession>
<evidence type="ECO:0000256" key="9">
    <source>
        <dbReference type="PROSITE-ProRule" id="PRU01215"/>
    </source>
</evidence>
<evidence type="ECO:0000313" key="11">
    <source>
        <dbReference type="EMBL" id="SCU95311.1"/>
    </source>
</evidence>
<dbReference type="Pfam" id="PF10607">
    <property type="entry name" value="CTLH"/>
    <property type="match status" value="1"/>
</dbReference>
<reference evidence="12" key="1">
    <citation type="submission" date="2016-03" db="EMBL/GenBank/DDBJ databases">
        <authorList>
            <person name="Devillers Hugo."/>
        </authorList>
    </citation>
    <scope>NUCLEOTIDE SEQUENCE [LARGE SCALE GENOMIC DNA]</scope>
</reference>
<dbReference type="PANTHER" id="PTHR12170">
    <property type="entry name" value="MACROPHAGE ERYTHROBLAST ATTACHER-RELATED"/>
    <property type="match status" value="1"/>
</dbReference>
<dbReference type="FunFam" id="3.30.40.10:FF:000143">
    <property type="entry name" value="Regulator of gluconeogenesis Rmd5"/>
    <property type="match status" value="1"/>
</dbReference>
<dbReference type="GO" id="GO:0061630">
    <property type="term" value="F:ubiquitin protein ligase activity"/>
    <property type="evidence" value="ECO:0007669"/>
    <property type="project" value="InterPro"/>
</dbReference>
<gene>
    <name evidence="11" type="ORF">LANO_0E09978G</name>
</gene>
<evidence type="ECO:0000256" key="5">
    <source>
        <dbReference type="ARBA" id="ARBA00022833"/>
    </source>
</evidence>
<dbReference type="Proteomes" id="UP000189911">
    <property type="component" value="Chromosome E"/>
</dbReference>
<evidence type="ECO:0000256" key="4">
    <source>
        <dbReference type="ARBA" id="ARBA00022771"/>
    </source>
</evidence>
<dbReference type="AlphaFoldDB" id="A0A1G4JW71"/>
<organism evidence="11 12">
    <name type="scientific">Lachancea nothofagi CBS 11611</name>
    <dbReference type="NCBI Taxonomy" id="1266666"/>
    <lineage>
        <taxon>Eukaryota</taxon>
        <taxon>Fungi</taxon>
        <taxon>Dikarya</taxon>
        <taxon>Ascomycota</taxon>
        <taxon>Saccharomycotina</taxon>
        <taxon>Saccharomycetes</taxon>
        <taxon>Saccharomycetales</taxon>
        <taxon>Saccharomycetaceae</taxon>
        <taxon>Lachancea</taxon>
    </lineage>
</organism>
<sequence length="402" mass="46152">MSELLGNLECEYQKLTDGAAAGQTHLKKCLDDTHNFKMNIKKLKGYLAKQAQDAAGEDSQNPAKFMKRRQLAVEKLNKLHKQWDSGARKSSKLAIQQYSKFQKNAINKIYDFELDQVYTNQFPPSARKHVESAIGLHISRYNLCEIPEQDSEGMVRYLENVYGVNSKISTNFVEMAQMVRQLRQDNLDSCMAWCSEGSNLEFELHLLKAMFLLQSGDKSATYLYLLKSIPDFMTKTKKSFLRHRVAPLLAQLVISSETGLKLEEQRNKCIELFTREYCARNSLPFDSSLFLVVMSGIMSFQFFIKYRTLQAARHVDWTTENELPFNVKLPDFLTNFHPIFICPVLKEETTKENPPYALPCHHIISKFSLDKLSKNGTCNFKCPYCPVTAARSKTSKVNFVIL</sequence>
<dbReference type="OrthoDB" id="1933281at2759"/>
<comment type="similarity">
    <text evidence="6">Belongs to the RMD5/GID2 family.</text>
</comment>
<evidence type="ECO:0000256" key="8">
    <source>
        <dbReference type="ARBA" id="ARBA00080744"/>
    </source>
</evidence>
<keyword evidence="2" id="KW-0963">Cytoplasm</keyword>
<dbReference type="GO" id="GO:0008270">
    <property type="term" value="F:zinc ion binding"/>
    <property type="evidence" value="ECO:0007669"/>
    <property type="project" value="UniProtKB-KW"/>
</dbReference>
<evidence type="ECO:0000256" key="1">
    <source>
        <dbReference type="ARBA" id="ARBA00004496"/>
    </source>
</evidence>
<keyword evidence="5" id="KW-0862">Zinc</keyword>
<dbReference type="InterPro" id="IPR037683">
    <property type="entry name" value="Rmd5_dRing"/>
</dbReference>
<dbReference type="EMBL" id="LT598451">
    <property type="protein sequence ID" value="SCU95311.1"/>
    <property type="molecule type" value="Genomic_DNA"/>
</dbReference>
<dbReference type="InterPro" id="IPR045098">
    <property type="entry name" value="Fyv10_fam"/>
</dbReference>
<dbReference type="PROSITE" id="PS51867">
    <property type="entry name" value="ZF_RING_GID"/>
    <property type="match status" value="1"/>
</dbReference>
<dbReference type="CDD" id="cd16652">
    <property type="entry name" value="dRING_Rmd5p-like"/>
    <property type="match status" value="1"/>
</dbReference>
<evidence type="ECO:0000256" key="6">
    <source>
        <dbReference type="ARBA" id="ARBA00061136"/>
    </source>
</evidence>
<dbReference type="GO" id="GO:0005737">
    <property type="term" value="C:cytoplasm"/>
    <property type="evidence" value="ECO:0007669"/>
    <property type="project" value="UniProtKB-SubCell"/>
</dbReference>
<evidence type="ECO:0000256" key="7">
    <source>
        <dbReference type="ARBA" id="ARBA00075398"/>
    </source>
</evidence>
<dbReference type="GO" id="GO:0005634">
    <property type="term" value="C:nucleus"/>
    <property type="evidence" value="ECO:0007669"/>
    <property type="project" value="TreeGrafter"/>
</dbReference>
<keyword evidence="12" id="KW-1185">Reference proteome</keyword>
<evidence type="ECO:0000256" key="2">
    <source>
        <dbReference type="ARBA" id="ARBA00022490"/>
    </source>
</evidence>
<protein>
    <recommendedName>
        <fullName evidence="8">GID complex catalytic subunit 2</fullName>
    </recommendedName>
    <alternativeName>
        <fullName evidence="7">Glucose-induced degradation protein 2</fullName>
    </alternativeName>
</protein>
<keyword evidence="4 9" id="KW-0863">Zinc-finger</keyword>
<evidence type="ECO:0000313" key="12">
    <source>
        <dbReference type="Proteomes" id="UP000189911"/>
    </source>
</evidence>
<dbReference type="GO" id="GO:0043161">
    <property type="term" value="P:proteasome-mediated ubiquitin-dependent protein catabolic process"/>
    <property type="evidence" value="ECO:0007669"/>
    <property type="project" value="InterPro"/>
</dbReference>
<feature type="domain" description="RING-Gid-type" evidence="10">
    <location>
        <begin position="342"/>
        <end position="385"/>
    </location>
</feature>
<comment type="subcellular location">
    <subcellularLocation>
        <location evidence="1">Cytoplasm</location>
    </subcellularLocation>
</comment>
<keyword evidence="3" id="KW-0479">Metal-binding</keyword>
<dbReference type="InterPro" id="IPR044063">
    <property type="entry name" value="ZF_RING_GID"/>
</dbReference>
<dbReference type="PANTHER" id="PTHR12170:SF3">
    <property type="entry name" value="GH10162P"/>
    <property type="match status" value="1"/>
</dbReference>
<name>A0A1G4JW71_9SACH</name>
<feature type="zinc finger region" description="RING-Gid-type" evidence="9">
    <location>
        <begin position="342"/>
        <end position="385"/>
    </location>
</feature>
<proteinExistence type="inferred from homology"/>